<sequence length="60" mass="6946">MAARGETSQARKAALRLLARLGGKEFIINIIFYINDYTDIFYHLSEKELPISTSYYSRKT</sequence>
<evidence type="ECO:0000313" key="1">
    <source>
        <dbReference type="EMBL" id="RUS92712.1"/>
    </source>
</evidence>
<proteinExistence type="predicted"/>
<protein>
    <submittedName>
        <fullName evidence="1">Uncharacterized protein</fullName>
    </submittedName>
</protein>
<dbReference type="EMBL" id="RSCM01000024">
    <property type="protein sequence ID" value="RUS92712.1"/>
    <property type="molecule type" value="Genomic_DNA"/>
</dbReference>
<keyword evidence="2" id="KW-1185">Reference proteome</keyword>
<dbReference type="Proteomes" id="UP000276103">
    <property type="component" value="Unassembled WGS sequence"/>
</dbReference>
<accession>A0A433UFT6</accession>
<comment type="caution">
    <text evidence="1">The sequence shown here is derived from an EMBL/GenBank/DDBJ whole genome shotgun (WGS) entry which is preliminary data.</text>
</comment>
<organism evidence="1 2">
    <name type="scientific">Trichormus variabilis SAG 1403-4b</name>
    <dbReference type="NCBI Taxonomy" id="447716"/>
    <lineage>
        <taxon>Bacteria</taxon>
        <taxon>Bacillati</taxon>
        <taxon>Cyanobacteriota</taxon>
        <taxon>Cyanophyceae</taxon>
        <taxon>Nostocales</taxon>
        <taxon>Nostocaceae</taxon>
        <taxon>Trichormus</taxon>
    </lineage>
</organism>
<reference evidence="1 2" key="1">
    <citation type="journal article" date="2019" name="Genome Biol. Evol.">
        <title>Day and night: Metabolic profiles and evolutionary relationships of six axenic non-marine cyanobacteria.</title>
        <authorList>
            <person name="Will S.E."/>
            <person name="Henke P."/>
            <person name="Boedeker C."/>
            <person name="Huang S."/>
            <person name="Brinkmann H."/>
            <person name="Rohde M."/>
            <person name="Jarek M."/>
            <person name="Friedl T."/>
            <person name="Seufert S."/>
            <person name="Schumacher M."/>
            <person name="Overmann J."/>
            <person name="Neumann-Schaal M."/>
            <person name="Petersen J."/>
        </authorList>
    </citation>
    <scope>NUCLEOTIDE SEQUENCE [LARGE SCALE GENOMIC DNA]</scope>
    <source>
        <strain evidence="1 2">SAG 1403-4b</strain>
    </source>
</reference>
<dbReference type="AlphaFoldDB" id="A0A433UFT6"/>
<gene>
    <name evidence="1" type="ORF">DSM107003_48350</name>
</gene>
<evidence type="ECO:0000313" key="2">
    <source>
        <dbReference type="Proteomes" id="UP000276103"/>
    </source>
</evidence>
<name>A0A433UFT6_ANAVA</name>